<dbReference type="PANTHER" id="PTHR36142">
    <property type="entry name" value="METALLO-HYDROLASE/OXIDOREDUCTASE SUPERFAMILY PROTEIN"/>
    <property type="match status" value="1"/>
</dbReference>
<dbReference type="Gene3D" id="3.60.15.10">
    <property type="entry name" value="Ribonuclease Z/Hydroxyacylglutathione hydrolase-like"/>
    <property type="match status" value="1"/>
</dbReference>
<gene>
    <name evidence="1" type="ORF">LTR09_005492</name>
</gene>
<sequence length="337" mass="37302">MATQLRPETAVRSESDTRRPIITHLTADNAWLIQIPRSGGDRMFFNVVLDPWLTENQVQFYGWFHDQAHTEMGAAKSTADVEDFCSETERLARKFRSDALPEPAKPASYIDAVGLSLMGTDHTDEGTLMQLPASVLIVAHGNDTVKGVNGWKHFTSVVQAPMFAGDWTETTLDVLPEDITISAIQSPYDYSKLHVGIVVTFKCPGNDQPECVVYTPHGIRPTDVSALAEASPPVNVLALLHGCLRVDVGWRFANFTANMGARTGLEVTRVLQSKYWIQTHDEAKVEKGLTSWVLTHDWQQVDQVAEEYAKENGEEKAEVLQKANFHDLGNGGSLVLV</sequence>
<dbReference type="Proteomes" id="UP001271007">
    <property type="component" value="Unassembled WGS sequence"/>
</dbReference>
<dbReference type="PANTHER" id="PTHR36142:SF2">
    <property type="entry name" value="METALLO-HYDROLASE_OXIDOREDUCTASE SUPERFAMILY PROTEIN"/>
    <property type="match status" value="1"/>
</dbReference>
<proteinExistence type="predicted"/>
<evidence type="ECO:0000313" key="1">
    <source>
        <dbReference type="EMBL" id="KAK3053323.1"/>
    </source>
</evidence>
<accession>A0AAJ0DG82</accession>
<protein>
    <submittedName>
        <fullName evidence="1">Uncharacterized protein</fullName>
    </submittedName>
</protein>
<name>A0AAJ0DG82_9PEZI</name>
<keyword evidence="2" id="KW-1185">Reference proteome</keyword>
<dbReference type="AlphaFoldDB" id="A0AAJ0DG82"/>
<organism evidence="1 2">
    <name type="scientific">Extremus antarcticus</name>
    <dbReference type="NCBI Taxonomy" id="702011"/>
    <lineage>
        <taxon>Eukaryota</taxon>
        <taxon>Fungi</taxon>
        <taxon>Dikarya</taxon>
        <taxon>Ascomycota</taxon>
        <taxon>Pezizomycotina</taxon>
        <taxon>Dothideomycetes</taxon>
        <taxon>Dothideomycetidae</taxon>
        <taxon>Mycosphaerellales</taxon>
        <taxon>Extremaceae</taxon>
        <taxon>Extremus</taxon>
    </lineage>
</organism>
<reference evidence="1" key="1">
    <citation type="submission" date="2023-04" db="EMBL/GenBank/DDBJ databases">
        <title>Black Yeasts Isolated from many extreme environments.</title>
        <authorList>
            <person name="Coleine C."/>
            <person name="Stajich J.E."/>
            <person name="Selbmann L."/>
        </authorList>
    </citation>
    <scope>NUCLEOTIDE SEQUENCE</scope>
    <source>
        <strain evidence="1">CCFEE 5312</strain>
    </source>
</reference>
<evidence type="ECO:0000313" key="2">
    <source>
        <dbReference type="Proteomes" id="UP001271007"/>
    </source>
</evidence>
<comment type="caution">
    <text evidence="1">The sequence shown here is derived from an EMBL/GenBank/DDBJ whole genome shotgun (WGS) entry which is preliminary data.</text>
</comment>
<dbReference type="EMBL" id="JAWDJX010000016">
    <property type="protein sequence ID" value="KAK3053323.1"/>
    <property type="molecule type" value="Genomic_DNA"/>
</dbReference>
<dbReference type="InterPro" id="IPR036866">
    <property type="entry name" value="RibonucZ/Hydroxyglut_hydro"/>
</dbReference>